<dbReference type="Pfam" id="PF26118">
    <property type="entry name" value="DUF8035"/>
    <property type="match status" value="1"/>
</dbReference>
<feature type="compositionally biased region" description="Basic and acidic residues" evidence="1">
    <location>
        <begin position="576"/>
        <end position="595"/>
    </location>
</feature>
<protein>
    <recommendedName>
        <fullName evidence="2">DUF8035 domain-containing protein</fullName>
    </recommendedName>
</protein>
<feature type="compositionally biased region" description="Basic and acidic residues" evidence="1">
    <location>
        <begin position="320"/>
        <end position="352"/>
    </location>
</feature>
<feature type="compositionally biased region" description="Acidic residues" evidence="1">
    <location>
        <begin position="511"/>
        <end position="520"/>
    </location>
</feature>
<dbReference type="OrthoDB" id="5410752at2759"/>
<feature type="compositionally biased region" description="Basic and acidic residues" evidence="1">
    <location>
        <begin position="280"/>
        <end position="294"/>
    </location>
</feature>
<feature type="region of interest" description="Disordered" evidence="1">
    <location>
        <begin position="718"/>
        <end position="762"/>
    </location>
</feature>
<feature type="compositionally biased region" description="Basic and acidic residues" evidence="1">
    <location>
        <begin position="50"/>
        <end position="75"/>
    </location>
</feature>
<sequence length="762" mass="91309">MSRHAPPPEYYEDDPSEFERDPHPRSRRRDREFEEDMEYHRRRSMPPVEDLERLRLRARPSRERDRVASRRSREDLNEDISGSELEEVRMRPRPRRRSHLSREVEEEMILADRERRGGRRSRPRDVEEEELVVHDREPRGSRKYRPREVDEEELVLERGHRLPPRRRSREVEEDLIVDDREFRGGRKHRPREVDEEELILDERDRRGGRRHRPRELDEDELVVDARKPRGGRKHQPPAVDDADEDLIIEDRHRRRRPRADRDLEEEMVVHRKGRYPPRPYDSEGDLRLRERRFEDEQDGMYIPPRRRPRPRGSELDEMIIDDRERDRVRGGKYREESRPKEEVVMRWKDRPSSQDLDEEEELHMRETHRRRRRSHPESGNMRDLPGAWPEDREEGFRIQSRTRARPRRFEAEDEEEIAIRGGKSDQELRRGSADSEEIMLDKEKRKPSPRDRSPSVEPVRAPPIHQDVITHHRHIDHGFDPPPHAPSPDISSTRTSFDEADVHRRTQGNQEFEDQSDDESVSPTSRPSVDFNNPWKADKVSVKGKSKSLDDSNDSMMAASTHTRRQRCLSPDDNEDKSSRYDNRSLADDSAKDVTDEWSVVRTPSKAEALEMTGALDIVEVAPKDSSEPEIEVEEEESHVGWNPSKDSKKRRDERWTEITKDLVVREAIERLGYEFEETRMFYYIFSYLDSNDIDELVELSDEIRRTRRRRIREMHRERSTIPPRPPSLFDRIPPRPMMPPRPRMPVERPMREREWLHSARR</sequence>
<feature type="compositionally biased region" description="Basic and acidic residues" evidence="1">
    <location>
        <begin position="131"/>
        <end position="140"/>
    </location>
</feature>
<feature type="domain" description="DUF8035" evidence="2">
    <location>
        <begin position="653"/>
        <end position="706"/>
    </location>
</feature>
<feature type="region of interest" description="Disordered" evidence="1">
    <location>
        <begin position="624"/>
        <end position="654"/>
    </location>
</feature>
<feature type="compositionally biased region" description="Acidic residues" evidence="1">
    <location>
        <begin position="628"/>
        <end position="637"/>
    </location>
</feature>
<comment type="caution">
    <text evidence="3">The sequence shown here is derived from an EMBL/GenBank/DDBJ whole genome shotgun (WGS) entry which is preliminary data.</text>
</comment>
<keyword evidence="4" id="KW-1185">Reference proteome</keyword>
<feature type="compositionally biased region" description="Basic and acidic residues" evidence="1">
    <location>
        <begin position="745"/>
        <end position="762"/>
    </location>
</feature>
<reference evidence="3" key="2">
    <citation type="journal article" date="2023" name="IMA Fungus">
        <title>Comparative genomic study of the Penicillium genus elucidates a diverse pangenome and 15 lateral gene transfer events.</title>
        <authorList>
            <person name="Petersen C."/>
            <person name="Sorensen T."/>
            <person name="Nielsen M.R."/>
            <person name="Sondergaard T.E."/>
            <person name="Sorensen J.L."/>
            <person name="Fitzpatrick D.A."/>
            <person name="Frisvad J.C."/>
            <person name="Nielsen K.L."/>
        </authorList>
    </citation>
    <scope>NUCLEOTIDE SEQUENCE</scope>
    <source>
        <strain evidence="3">IBT 21917</strain>
    </source>
</reference>
<organism evidence="3 4">
    <name type="scientific">Penicillium capsulatum</name>
    <dbReference type="NCBI Taxonomy" id="69766"/>
    <lineage>
        <taxon>Eukaryota</taxon>
        <taxon>Fungi</taxon>
        <taxon>Dikarya</taxon>
        <taxon>Ascomycota</taxon>
        <taxon>Pezizomycotina</taxon>
        <taxon>Eurotiomycetes</taxon>
        <taxon>Eurotiomycetidae</taxon>
        <taxon>Eurotiales</taxon>
        <taxon>Aspergillaceae</taxon>
        <taxon>Penicillium</taxon>
    </lineage>
</organism>
<dbReference type="InterPro" id="IPR058348">
    <property type="entry name" value="DUF8035"/>
</dbReference>
<feature type="region of interest" description="Disordered" evidence="1">
    <location>
        <begin position="1"/>
        <end position="598"/>
    </location>
</feature>
<evidence type="ECO:0000313" key="4">
    <source>
        <dbReference type="Proteomes" id="UP001146351"/>
    </source>
</evidence>
<evidence type="ECO:0000313" key="3">
    <source>
        <dbReference type="EMBL" id="KAJ5182764.1"/>
    </source>
</evidence>
<name>A0A9W9IRN3_9EURO</name>
<feature type="compositionally biased region" description="Polar residues" evidence="1">
    <location>
        <begin position="521"/>
        <end position="531"/>
    </location>
</feature>
<evidence type="ECO:0000259" key="2">
    <source>
        <dbReference type="Pfam" id="PF26118"/>
    </source>
</evidence>
<dbReference type="AlphaFoldDB" id="A0A9W9IRN3"/>
<accession>A0A9W9IRN3</accession>
<proteinExistence type="predicted"/>
<dbReference type="EMBL" id="JAPQKO010000001">
    <property type="protein sequence ID" value="KAJ5182764.1"/>
    <property type="molecule type" value="Genomic_DNA"/>
</dbReference>
<feature type="compositionally biased region" description="Basic and acidic residues" evidence="1">
    <location>
        <begin position="422"/>
        <end position="454"/>
    </location>
</feature>
<gene>
    <name evidence="3" type="ORF">N7492_000380</name>
</gene>
<evidence type="ECO:0000256" key="1">
    <source>
        <dbReference type="SAM" id="MobiDB-lite"/>
    </source>
</evidence>
<feature type="compositionally biased region" description="Pro residues" evidence="1">
    <location>
        <begin position="735"/>
        <end position="744"/>
    </location>
</feature>
<reference evidence="3" key="1">
    <citation type="submission" date="2022-11" db="EMBL/GenBank/DDBJ databases">
        <authorList>
            <person name="Petersen C."/>
        </authorList>
    </citation>
    <scope>NUCLEOTIDE SEQUENCE</scope>
    <source>
        <strain evidence="3">IBT 21917</strain>
    </source>
</reference>
<feature type="compositionally biased region" description="Basic and acidic residues" evidence="1">
    <location>
        <begin position="17"/>
        <end position="32"/>
    </location>
</feature>
<dbReference type="Proteomes" id="UP001146351">
    <property type="component" value="Unassembled WGS sequence"/>
</dbReference>